<dbReference type="GO" id="GO:0005524">
    <property type="term" value="F:ATP binding"/>
    <property type="evidence" value="ECO:0007669"/>
    <property type="project" value="UniProtKB-UniRule"/>
</dbReference>
<keyword evidence="2" id="KW-0808">Transferase</keyword>
<dbReference type="SUPFAM" id="SSF56112">
    <property type="entry name" value="Protein kinase-like (PK-like)"/>
    <property type="match status" value="1"/>
</dbReference>
<feature type="domain" description="Protein kinase" evidence="9">
    <location>
        <begin position="1057"/>
        <end position="1420"/>
    </location>
</feature>
<keyword evidence="8" id="KW-0732">Signal</keyword>
<dbReference type="GO" id="GO:0004674">
    <property type="term" value="F:protein serine/threonine kinase activity"/>
    <property type="evidence" value="ECO:0007669"/>
    <property type="project" value="TreeGrafter"/>
</dbReference>
<sequence>MCISVLSCLTLVLVVQSSADSGVLYYDNLSSLFTSGVCTPLPFKYCNSIQCSGTCIFNGTLSLSDTNSTQVQSLTLIGESYSSAIVQLSVSAPIPVASSAILNLTRLQIRNASLLGSTNGLQLQGIDLRASTSQLIIQNCSVYLDCSSWLALQNLACYGYAPGMLQASNISLFTAYMSAGGTIWQSVTFPIPQSCNDSGGNNVNASAFCSFLTLPFPDTTNTENNATIMGEALLSAINSANYAAGQLQGLSSSAHILLNSSAFLLPSKAGLPTIQIMCNLTISGPATLALKPELDMNLMNFEIMGPSAFLTLRNLVLVNKPTVPSLYPVGLLTMLPNDPGLTASLGAASTSLSLVCDNITIVVPDDELEYLQAWFGYKGADQSDYVNASWALQPQGPFQSFPGLYPLCSGSTSGMLCIESMRGFPSSWEYLHVDVVGSQFPIRSSRKIYLAGLQPSSYLLMPWENSLLDLPLSEVTAVANNNVTVLGDLLTSQTPESVNGVLITNATFPSSHFIVTETVNFGVVLGNAVGPLMSPAVIVGDPVDPMRVVIDMSGPKGDLVIAHGPGSSPLARLYIRNVILNNLMPAQPGPGVRAHATVFLYGNYTSMLWTFNTLRNTSVGTQQAYAGGPGTVILSQVTMVLPAIELQVYRNMLAGVPSPVNPTAQAFLTSLLQSSLTSQPQVLGENVDLQYLTSVCPANSFTCNDTTSLPGDIFFPQLIWLGLSGTNVTWTAKAPPAYNATWPKYSVPPYSVLTVNPVSGIPPSSPVILQPAPSGPSLVALPPPPNNNNGLLPSTTPATSGNKGLHLSSPPTLMNQLPSSETFGRTAQSNTSSGTSENMGLVIGLVVGLVGVAVLASLSAVILMVRARRHQGNSSEEGKHGDDVSPKQKLAPLSRILKALPCLHQKNVLNAECSSLAASFMLKSNLNAGAAEVKLVLYDEEGGGEMSEVVKSPSEVTASRSGTVYSSMVRVSHAQSEQGVDHGSADVDCVNHSSSKTNTMALSAEMLPEEQTKIEASGNTNPSYMQLNTPEQYSLRQGLLQQMDELREKLKGSDSVWEVTEELGKGGYGAVYKGHWRGIPVAIKRVIFQVMADEKGEKRRLATMQEAALNETLVHPNLVLTYASEMQPLGDVNAPRRGLLDWQMHIIMEYCEGGSLKDAISANRFFDNNLNRPMLCQVLELLMQDDALPYAGASLPHTAGRMLCHVLELLLMQIAKGCAYIHSKNIIHGDLKPDNVLLKNMPGSTSDAADCKDVMSPSSPFLFQAKIADFGLSKSMHASNTHVSGVRQGTPLYMAPEIMRDGRSSKAADVYSFGVMMWELFHGSTAYSQYVKVAREDVLAADMSPPAHFPIDGRIMTLQQKLYRYQQLSAGSGDHCSEASALYALLGTACTRDDASARPSFSLVLSSLENIQSSILAAWISNTSTSALSSPASVLARLMHSSHHLQLLQPPAVLHDVSPVRLPSPQLPVQAAQLHCSSCTLMSAWAAHQQVLEPDPLEDLEDLTTVEEVGNQQMDLPVMAPTRLGAARPAGPLFSLPQHGQQGPVRYSHDLQLSTAASLPPAGGPHPKDDEPPLIPPIDLAEASCIYLLEPDPDDSLP</sequence>
<dbReference type="InterPro" id="IPR011009">
    <property type="entry name" value="Kinase-like_dom_sf"/>
</dbReference>
<protein>
    <recommendedName>
        <fullName evidence="9">Protein kinase domain-containing protein</fullName>
    </recommendedName>
</protein>
<feature type="signal peptide" evidence="8">
    <location>
        <begin position="1"/>
        <end position="19"/>
    </location>
</feature>
<dbReference type="InterPro" id="IPR017441">
    <property type="entry name" value="Protein_kinase_ATP_BS"/>
</dbReference>
<evidence type="ECO:0000256" key="4">
    <source>
        <dbReference type="ARBA" id="ARBA00022777"/>
    </source>
</evidence>
<keyword evidence="3 6" id="KW-0547">Nucleotide-binding</keyword>
<evidence type="ECO:0000256" key="8">
    <source>
        <dbReference type="SAM" id="SignalP"/>
    </source>
</evidence>
<dbReference type="PROSITE" id="PS50011">
    <property type="entry name" value="PROTEIN_KINASE_DOM"/>
    <property type="match status" value="1"/>
</dbReference>
<organism evidence="10 11">
    <name type="scientific">Chlamydomonas eustigma</name>
    <dbReference type="NCBI Taxonomy" id="1157962"/>
    <lineage>
        <taxon>Eukaryota</taxon>
        <taxon>Viridiplantae</taxon>
        <taxon>Chlorophyta</taxon>
        <taxon>core chlorophytes</taxon>
        <taxon>Chlorophyceae</taxon>
        <taxon>CS clade</taxon>
        <taxon>Chlamydomonadales</taxon>
        <taxon>Chlamydomonadaceae</taxon>
        <taxon>Chlamydomonas</taxon>
    </lineage>
</organism>
<gene>
    <name evidence="10" type="ORF">CEUSTIGMA_g5312.t1</name>
</gene>
<accession>A0A250X534</accession>
<dbReference type="InterPro" id="IPR000719">
    <property type="entry name" value="Prot_kinase_dom"/>
</dbReference>
<keyword evidence="4" id="KW-0418">Kinase</keyword>
<keyword evidence="5 6" id="KW-0067">ATP-binding</keyword>
<feature type="chain" id="PRO_5012761330" description="Protein kinase domain-containing protein" evidence="8">
    <location>
        <begin position="20"/>
        <end position="1598"/>
    </location>
</feature>
<keyword evidence="11" id="KW-1185">Reference proteome</keyword>
<evidence type="ECO:0000256" key="1">
    <source>
        <dbReference type="ARBA" id="ARBA00022527"/>
    </source>
</evidence>
<dbReference type="PANTHER" id="PTHR44329:SF214">
    <property type="entry name" value="PROTEIN KINASE DOMAIN-CONTAINING PROTEIN"/>
    <property type="match status" value="1"/>
</dbReference>
<feature type="region of interest" description="Disordered" evidence="7">
    <location>
        <begin position="781"/>
        <end position="804"/>
    </location>
</feature>
<dbReference type="Gene3D" id="1.10.510.10">
    <property type="entry name" value="Transferase(Phosphotransferase) domain 1"/>
    <property type="match status" value="2"/>
</dbReference>
<evidence type="ECO:0000256" key="5">
    <source>
        <dbReference type="ARBA" id="ARBA00022840"/>
    </source>
</evidence>
<dbReference type="OrthoDB" id="549357at2759"/>
<reference evidence="10 11" key="1">
    <citation type="submission" date="2017-08" db="EMBL/GenBank/DDBJ databases">
        <title>Acidophilic green algal genome provides insights into adaptation to an acidic environment.</title>
        <authorList>
            <person name="Hirooka S."/>
            <person name="Hirose Y."/>
            <person name="Kanesaki Y."/>
            <person name="Higuchi S."/>
            <person name="Fujiwara T."/>
            <person name="Onuma R."/>
            <person name="Era A."/>
            <person name="Ohbayashi R."/>
            <person name="Uzuka A."/>
            <person name="Nozaki H."/>
            <person name="Yoshikawa H."/>
            <person name="Miyagishima S.Y."/>
        </authorList>
    </citation>
    <scope>NUCLEOTIDE SEQUENCE [LARGE SCALE GENOMIC DNA]</scope>
    <source>
        <strain evidence="10 11">NIES-2499</strain>
    </source>
</reference>
<dbReference type="PROSITE" id="PS00108">
    <property type="entry name" value="PROTEIN_KINASE_ST"/>
    <property type="match status" value="1"/>
</dbReference>
<evidence type="ECO:0000313" key="11">
    <source>
        <dbReference type="Proteomes" id="UP000232323"/>
    </source>
</evidence>
<feature type="binding site" evidence="6">
    <location>
        <position position="1084"/>
    </location>
    <ligand>
        <name>ATP</name>
        <dbReference type="ChEBI" id="CHEBI:30616"/>
    </ligand>
</feature>
<dbReference type="InterPro" id="IPR051681">
    <property type="entry name" value="Ser/Thr_Kinases-Pseudokinases"/>
</dbReference>
<evidence type="ECO:0000256" key="7">
    <source>
        <dbReference type="SAM" id="MobiDB-lite"/>
    </source>
</evidence>
<evidence type="ECO:0000259" key="9">
    <source>
        <dbReference type="PROSITE" id="PS50011"/>
    </source>
</evidence>
<keyword evidence="1" id="KW-0723">Serine/threonine-protein kinase</keyword>
<dbReference type="SMART" id="SM00220">
    <property type="entry name" value="S_TKc"/>
    <property type="match status" value="1"/>
</dbReference>
<evidence type="ECO:0000313" key="10">
    <source>
        <dbReference type="EMBL" id="GAX77870.1"/>
    </source>
</evidence>
<feature type="compositionally biased region" description="Low complexity" evidence="7">
    <location>
        <begin position="787"/>
        <end position="797"/>
    </location>
</feature>
<comment type="caution">
    <text evidence="10">The sequence shown here is derived from an EMBL/GenBank/DDBJ whole genome shotgun (WGS) entry which is preliminary data.</text>
</comment>
<dbReference type="PANTHER" id="PTHR44329">
    <property type="entry name" value="SERINE/THREONINE-PROTEIN KINASE TNNI3K-RELATED"/>
    <property type="match status" value="1"/>
</dbReference>
<dbReference type="Proteomes" id="UP000232323">
    <property type="component" value="Unassembled WGS sequence"/>
</dbReference>
<dbReference type="InterPro" id="IPR001245">
    <property type="entry name" value="Ser-Thr/Tyr_kinase_cat_dom"/>
</dbReference>
<dbReference type="Pfam" id="PF07714">
    <property type="entry name" value="PK_Tyr_Ser-Thr"/>
    <property type="match status" value="1"/>
</dbReference>
<dbReference type="PROSITE" id="PS00107">
    <property type="entry name" value="PROTEIN_KINASE_ATP"/>
    <property type="match status" value="1"/>
</dbReference>
<dbReference type="EMBL" id="BEGY01000028">
    <property type="protein sequence ID" value="GAX77870.1"/>
    <property type="molecule type" value="Genomic_DNA"/>
</dbReference>
<evidence type="ECO:0000256" key="3">
    <source>
        <dbReference type="ARBA" id="ARBA00022741"/>
    </source>
</evidence>
<dbReference type="InterPro" id="IPR008271">
    <property type="entry name" value="Ser/Thr_kinase_AS"/>
</dbReference>
<dbReference type="STRING" id="1157962.A0A250X534"/>
<evidence type="ECO:0000256" key="2">
    <source>
        <dbReference type="ARBA" id="ARBA00022679"/>
    </source>
</evidence>
<evidence type="ECO:0000256" key="6">
    <source>
        <dbReference type="PROSITE-ProRule" id="PRU10141"/>
    </source>
</evidence>
<name>A0A250X534_9CHLO</name>
<proteinExistence type="predicted"/>
<feature type="region of interest" description="Disordered" evidence="7">
    <location>
        <begin position="1556"/>
        <end position="1577"/>
    </location>
</feature>